<evidence type="ECO:0000313" key="2">
    <source>
        <dbReference type="EMBL" id="MCU7551019.1"/>
    </source>
</evidence>
<gene>
    <name evidence="2" type="ORF">OCK74_18010</name>
</gene>
<dbReference type="RefSeq" id="WP_279298458.1">
    <property type="nucleotide sequence ID" value="NZ_JAOTIF010000017.1"/>
</dbReference>
<dbReference type="SUPFAM" id="SSF75169">
    <property type="entry name" value="DsrEFH-like"/>
    <property type="match status" value="1"/>
</dbReference>
<dbReference type="PANTHER" id="PTHR37691:SF1">
    <property type="entry name" value="BLR3518 PROTEIN"/>
    <property type="match status" value="1"/>
</dbReference>
<organism evidence="2 3">
    <name type="scientific">Paraflavisolibacter caeni</name>
    <dbReference type="NCBI Taxonomy" id="2982496"/>
    <lineage>
        <taxon>Bacteria</taxon>
        <taxon>Pseudomonadati</taxon>
        <taxon>Bacteroidota</taxon>
        <taxon>Chitinophagia</taxon>
        <taxon>Chitinophagales</taxon>
        <taxon>Chitinophagaceae</taxon>
        <taxon>Paraflavisolibacter</taxon>
    </lineage>
</organism>
<keyword evidence="1" id="KW-0732">Signal</keyword>
<feature type="chain" id="PRO_5040943002" evidence="1">
    <location>
        <begin position="21"/>
        <end position="137"/>
    </location>
</feature>
<reference evidence="2" key="1">
    <citation type="submission" date="2022-09" db="EMBL/GenBank/DDBJ databases">
        <authorList>
            <person name="Yuan C."/>
            <person name="Ke Z."/>
        </authorList>
    </citation>
    <scope>NUCLEOTIDE SEQUENCE</scope>
    <source>
        <strain evidence="2">LB-8</strain>
    </source>
</reference>
<evidence type="ECO:0000313" key="3">
    <source>
        <dbReference type="Proteomes" id="UP001155483"/>
    </source>
</evidence>
<dbReference type="InterPro" id="IPR027396">
    <property type="entry name" value="DsrEFH-like"/>
</dbReference>
<name>A0A9X3BGJ2_9BACT</name>
<dbReference type="PANTHER" id="PTHR37691">
    <property type="entry name" value="BLR3518 PROTEIN"/>
    <property type="match status" value="1"/>
</dbReference>
<keyword evidence="3" id="KW-1185">Reference proteome</keyword>
<protein>
    <submittedName>
        <fullName evidence="2">DsrE family protein</fullName>
    </submittedName>
</protein>
<sequence length="137" mass="15159">MKKSLLITGVLTLLSHISFSQTPYNVVFDLTSSDTAVQSSVIRWLNGINSSHPTAKLEVVLYGASLPMVTKNKSSVEKPLQDVLQNKNISFKVCEIAMKRHQLDKSQLLPGVQTVPDGIYEIISKQKEGWGYIKAAQ</sequence>
<comment type="caution">
    <text evidence="2">The sequence shown here is derived from an EMBL/GenBank/DDBJ whole genome shotgun (WGS) entry which is preliminary data.</text>
</comment>
<evidence type="ECO:0000256" key="1">
    <source>
        <dbReference type="SAM" id="SignalP"/>
    </source>
</evidence>
<dbReference type="Pfam" id="PF02635">
    <property type="entry name" value="DsrE"/>
    <property type="match status" value="1"/>
</dbReference>
<dbReference type="EMBL" id="JAOTIF010000017">
    <property type="protein sequence ID" value="MCU7551019.1"/>
    <property type="molecule type" value="Genomic_DNA"/>
</dbReference>
<feature type="signal peptide" evidence="1">
    <location>
        <begin position="1"/>
        <end position="20"/>
    </location>
</feature>
<accession>A0A9X3BGJ2</accession>
<dbReference type="Gene3D" id="3.40.1260.10">
    <property type="entry name" value="DsrEFH-like"/>
    <property type="match status" value="1"/>
</dbReference>
<dbReference type="InterPro" id="IPR003787">
    <property type="entry name" value="Sulphur_relay_DsrE/F-like"/>
</dbReference>
<dbReference type="AlphaFoldDB" id="A0A9X3BGJ2"/>
<reference evidence="2" key="2">
    <citation type="submission" date="2023-04" db="EMBL/GenBank/DDBJ databases">
        <title>Paracnuella aquatica gen. nov., sp. nov., a member of the family Chitinophagaceae isolated from a hot spring.</title>
        <authorList>
            <person name="Wang C."/>
        </authorList>
    </citation>
    <scope>NUCLEOTIDE SEQUENCE</scope>
    <source>
        <strain evidence="2">LB-8</strain>
    </source>
</reference>
<proteinExistence type="predicted"/>
<dbReference type="Proteomes" id="UP001155483">
    <property type="component" value="Unassembled WGS sequence"/>
</dbReference>